<organism evidence="2 3">
    <name type="scientific">Mycobacterium innocens</name>
    <dbReference type="NCBI Taxonomy" id="2341083"/>
    <lineage>
        <taxon>Bacteria</taxon>
        <taxon>Bacillati</taxon>
        <taxon>Actinomycetota</taxon>
        <taxon>Actinomycetes</taxon>
        <taxon>Mycobacteriales</taxon>
        <taxon>Mycobacteriaceae</taxon>
        <taxon>Mycobacterium</taxon>
    </lineage>
</organism>
<proteinExistence type="predicted"/>
<accession>A0A498QFB2</accession>
<dbReference type="Proteomes" id="UP000267289">
    <property type="component" value="Unassembled WGS sequence"/>
</dbReference>
<name>A0A498QFB2_9MYCO</name>
<feature type="region of interest" description="Disordered" evidence="1">
    <location>
        <begin position="15"/>
        <end position="34"/>
    </location>
</feature>
<keyword evidence="3" id="KW-1185">Reference proteome</keyword>
<sequence length="34" mass="3580">MITGICAELTTALLTEPSSIPGNPPRPWLPTTNS</sequence>
<evidence type="ECO:0000313" key="3">
    <source>
        <dbReference type="Proteomes" id="UP000267289"/>
    </source>
</evidence>
<reference evidence="2 3" key="1">
    <citation type="submission" date="2018-09" db="EMBL/GenBank/DDBJ databases">
        <authorList>
            <person name="Tagini F."/>
        </authorList>
    </citation>
    <scope>NUCLEOTIDE SEQUENCE [LARGE SCALE GENOMIC DNA]</scope>
    <source>
        <strain evidence="2 3">MK13</strain>
    </source>
</reference>
<protein>
    <submittedName>
        <fullName evidence="2">Uncharacterized protein</fullName>
    </submittedName>
</protein>
<gene>
    <name evidence="2" type="ORF">LAUMK13_05446</name>
</gene>
<dbReference type="AlphaFoldDB" id="A0A498QFB2"/>
<dbReference type="EMBL" id="UPHQ01000288">
    <property type="protein sequence ID" value="VBA45373.1"/>
    <property type="molecule type" value="Genomic_DNA"/>
</dbReference>
<evidence type="ECO:0000256" key="1">
    <source>
        <dbReference type="SAM" id="MobiDB-lite"/>
    </source>
</evidence>
<evidence type="ECO:0000313" key="2">
    <source>
        <dbReference type="EMBL" id="VBA45373.1"/>
    </source>
</evidence>